<gene>
    <name evidence="1" type="ORF">OESDEN_01426</name>
</gene>
<keyword evidence="2" id="KW-1185">Reference proteome</keyword>
<evidence type="ECO:0000313" key="2">
    <source>
        <dbReference type="Proteomes" id="UP000053660"/>
    </source>
</evidence>
<sequence length="66" mass="7924">MFLENPPMPREYYDVRPTLPDLRSFNLLDAYTVLKHRRGAGGFRMELKRLLIHMTRMVSKPLKRHI</sequence>
<dbReference type="Proteomes" id="UP000053660">
    <property type="component" value="Unassembled WGS sequence"/>
</dbReference>
<name>A0A0B1TT47_OESDE</name>
<proteinExistence type="predicted"/>
<reference evidence="1 2" key="1">
    <citation type="submission" date="2014-03" db="EMBL/GenBank/DDBJ databases">
        <title>Draft genome of the hookworm Oesophagostomum dentatum.</title>
        <authorList>
            <person name="Mitreva M."/>
        </authorList>
    </citation>
    <scope>NUCLEOTIDE SEQUENCE [LARGE SCALE GENOMIC DNA]</scope>
    <source>
        <strain evidence="1 2">OD-Hann</strain>
    </source>
</reference>
<feature type="non-terminal residue" evidence="1">
    <location>
        <position position="66"/>
    </location>
</feature>
<organism evidence="1 2">
    <name type="scientific">Oesophagostomum dentatum</name>
    <name type="common">Nodular worm</name>
    <dbReference type="NCBI Taxonomy" id="61180"/>
    <lineage>
        <taxon>Eukaryota</taxon>
        <taxon>Metazoa</taxon>
        <taxon>Ecdysozoa</taxon>
        <taxon>Nematoda</taxon>
        <taxon>Chromadorea</taxon>
        <taxon>Rhabditida</taxon>
        <taxon>Rhabditina</taxon>
        <taxon>Rhabditomorpha</taxon>
        <taxon>Strongyloidea</taxon>
        <taxon>Strongylidae</taxon>
        <taxon>Oesophagostomum</taxon>
    </lineage>
</organism>
<dbReference type="EMBL" id="KN549295">
    <property type="protein sequence ID" value="KHJ98590.1"/>
    <property type="molecule type" value="Genomic_DNA"/>
</dbReference>
<protein>
    <submittedName>
        <fullName evidence="1">Uncharacterized protein</fullName>
    </submittedName>
</protein>
<dbReference type="AlphaFoldDB" id="A0A0B1TT47"/>
<evidence type="ECO:0000313" key="1">
    <source>
        <dbReference type="EMBL" id="KHJ98590.1"/>
    </source>
</evidence>
<accession>A0A0B1TT47</accession>